<sequence>MPYDGEPFFFFTSEVSNRQQQRHMEQQQKLNTSGGQAAHQYAKTNDKPMTSTPKVNDNCENDKTKESTGSAPKVCIRQAVTSRTQEDD</sequence>
<name>A0A815V6H8_ADIRI</name>
<dbReference type="AlphaFoldDB" id="A0A815V6H8"/>
<dbReference type="EMBL" id="CAJNOJ010000855">
    <property type="protein sequence ID" value="CAF1529076.1"/>
    <property type="molecule type" value="Genomic_DNA"/>
</dbReference>
<keyword evidence="4" id="KW-1185">Reference proteome</keyword>
<dbReference type="Proteomes" id="UP000663828">
    <property type="component" value="Unassembled WGS sequence"/>
</dbReference>
<dbReference type="EMBL" id="CAJNOR010000713">
    <property type="protein sequence ID" value="CAF0988885.1"/>
    <property type="molecule type" value="Genomic_DNA"/>
</dbReference>
<proteinExistence type="predicted"/>
<feature type="compositionally biased region" description="Polar residues" evidence="1">
    <location>
        <begin position="79"/>
        <end position="88"/>
    </location>
</feature>
<evidence type="ECO:0000313" key="2">
    <source>
        <dbReference type="EMBL" id="CAF0988885.1"/>
    </source>
</evidence>
<accession>A0A815V6H8</accession>
<comment type="caution">
    <text evidence="3">The sequence shown here is derived from an EMBL/GenBank/DDBJ whole genome shotgun (WGS) entry which is preliminary data.</text>
</comment>
<evidence type="ECO:0000256" key="1">
    <source>
        <dbReference type="SAM" id="MobiDB-lite"/>
    </source>
</evidence>
<feature type="region of interest" description="Disordered" evidence="1">
    <location>
        <begin position="19"/>
        <end position="88"/>
    </location>
</feature>
<dbReference type="Proteomes" id="UP000663852">
    <property type="component" value="Unassembled WGS sequence"/>
</dbReference>
<organism evidence="3 5">
    <name type="scientific">Adineta ricciae</name>
    <name type="common">Rotifer</name>
    <dbReference type="NCBI Taxonomy" id="249248"/>
    <lineage>
        <taxon>Eukaryota</taxon>
        <taxon>Metazoa</taxon>
        <taxon>Spiralia</taxon>
        <taxon>Gnathifera</taxon>
        <taxon>Rotifera</taxon>
        <taxon>Eurotatoria</taxon>
        <taxon>Bdelloidea</taxon>
        <taxon>Adinetida</taxon>
        <taxon>Adinetidae</taxon>
        <taxon>Adineta</taxon>
    </lineage>
</organism>
<dbReference type="OrthoDB" id="10514087at2759"/>
<evidence type="ECO:0000313" key="3">
    <source>
        <dbReference type="EMBL" id="CAF1529076.1"/>
    </source>
</evidence>
<evidence type="ECO:0000313" key="4">
    <source>
        <dbReference type="Proteomes" id="UP000663828"/>
    </source>
</evidence>
<reference evidence="3" key="1">
    <citation type="submission" date="2021-02" db="EMBL/GenBank/DDBJ databases">
        <authorList>
            <person name="Nowell W R."/>
        </authorList>
    </citation>
    <scope>NUCLEOTIDE SEQUENCE</scope>
</reference>
<protein>
    <submittedName>
        <fullName evidence="3">Uncharacterized protein</fullName>
    </submittedName>
</protein>
<gene>
    <name evidence="3" type="ORF">EDS130_LOCUS44425</name>
    <name evidence="2" type="ORF">XAT740_LOCUS12588</name>
</gene>
<evidence type="ECO:0000313" key="5">
    <source>
        <dbReference type="Proteomes" id="UP000663852"/>
    </source>
</evidence>